<reference evidence="2" key="1">
    <citation type="journal article" date="2022" name="Int. J. Mol. Sci.">
        <title>Draft Genome of Tanacetum Coccineum: Genomic Comparison of Closely Related Tanacetum-Family Plants.</title>
        <authorList>
            <person name="Yamashiro T."/>
            <person name="Shiraishi A."/>
            <person name="Nakayama K."/>
            <person name="Satake H."/>
        </authorList>
    </citation>
    <scope>NUCLEOTIDE SEQUENCE</scope>
</reference>
<organism evidence="2 3">
    <name type="scientific">Tanacetum coccineum</name>
    <dbReference type="NCBI Taxonomy" id="301880"/>
    <lineage>
        <taxon>Eukaryota</taxon>
        <taxon>Viridiplantae</taxon>
        <taxon>Streptophyta</taxon>
        <taxon>Embryophyta</taxon>
        <taxon>Tracheophyta</taxon>
        <taxon>Spermatophyta</taxon>
        <taxon>Magnoliopsida</taxon>
        <taxon>eudicotyledons</taxon>
        <taxon>Gunneridae</taxon>
        <taxon>Pentapetalae</taxon>
        <taxon>asterids</taxon>
        <taxon>campanulids</taxon>
        <taxon>Asterales</taxon>
        <taxon>Asteraceae</taxon>
        <taxon>Asteroideae</taxon>
        <taxon>Anthemideae</taxon>
        <taxon>Anthemidinae</taxon>
        <taxon>Tanacetum</taxon>
    </lineage>
</organism>
<keyword evidence="3" id="KW-1185">Reference proteome</keyword>
<evidence type="ECO:0000313" key="2">
    <source>
        <dbReference type="EMBL" id="GJT88538.1"/>
    </source>
</evidence>
<gene>
    <name evidence="2" type="ORF">Tco_1070255</name>
</gene>
<feature type="region of interest" description="Disordered" evidence="1">
    <location>
        <begin position="284"/>
        <end position="309"/>
    </location>
</feature>
<comment type="caution">
    <text evidence="2">The sequence shown here is derived from an EMBL/GenBank/DDBJ whole genome shotgun (WGS) entry which is preliminary data.</text>
</comment>
<proteinExistence type="predicted"/>
<feature type="compositionally biased region" description="Basic and acidic residues" evidence="1">
    <location>
        <begin position="288"/>
        <end position="298"/>
    </location>
</feature>
<protein>
    <submittedName>
        <fullName evidence="2">Uncharacterized protein</fullName>
    </submittedName>
</protein>
<evidence type="ECO:0000313" key="3">
    <source>
        <dbReference type="Proteomes" id="UP001151760"/>
    </source>
</evidence>
<name>A0ABQ5HN17_9ASTR</name>
<evidence type="ECO:0000256" key="1">
    <source>
        <dbReference type="SAM" id="MobiDB-lite"/>
    </source>
</evidence>
<dbReference type="Proteomes" id="UP001151760">
    <property type="component" value="Unassembled WGS sequence"/>
</dbReference>
<dbReference type="EMBL" id="BQNB010019739">
    <property type="protein sequence ID" value="GJT88538.1"/>
    <property type="molecule type" value="Genomic_DNA"/>
</dbReference>
<reference evidence="2" key="2">
    <citation type="submission" date="2022-01" db="EMBL/GenBank/DDBJ databases">
        <authorList>
            <person name="Yamashiro T."/>
            <person name="Shiraishi A."/>
            <person name="Satake H."/>
            <person name="Nakayama K."/>
        </authorList>
    </citation>
    <scope>NUCLEOTIDE SEQUENCE</scope>
</reference>
<sequence length="371" mass="43575">MGKSEIIFGMISNEMYQLPPKPSRQEEFEYIVTNFIRDHEERVKQLKEYIKGIVGDFMQLSSEVARRLKEKMREDGNRMRKIKKIIKYPEIKVLEPLAGHKFLENLTKKTMSKRARITKGPSFASQKVSLEEKIWRFGVFDNGKHQMHHDTLTRRPIHFEDVYRELVREFFASFEFDASPCRYDPKHLGVKFRLGGEQREISLLELGWRVGLYTRRKSMENVTLNGLSRAETGKVPKEYEGKELDFVEPFPHVFKKKSLIAMGVVIELHNGACFWPATREVEEDDEAEKAAKEEEGNERTGGSAEIYPNMSQGDWQEERTNWMYDHTVCQFQHLSTRENLDPHIQIDPFPRREVDYPPFGYHGPMPPCYAY</sequence>
<accession>A0ABQ5HN17</accession>